<dbReference type="PANTHER" id="PTHR33710">
    <property type="entry name" value="BNAC02G09200D PROTEIN"/>
    <property type="match status" value="1"/>
</dbReference>
<protein>
    <submittedName>
        <fullName evidence="2">Uncharacterized protein LOC120276083</fullName>
    </submittedName>
</protein>
<dbReference type="Proteomes" id="UP001515500">
    <property type="component" value="Chromosome 14"/>
</dbReference>
<dbReference type="GeneID" id="120276083"/>
<proteinExistence type="predicted"/>
<name>A0AB40CGQ7_DIOCR</name>
<dbReference type="Gene3D" id="3.60.10.10">
    <property type="entry name" value="Endonuclease/exonuclease/phosphatase"/>
    <property type="match status" value="1"/>
</dbReference>
<evidence type="ECO:0000313" key="1">
    <source>
        <dbReference type="Proteomes" id="UP001515500"/>
    </source>
</evidence>
<dbReference type="AlphaFoldDB" id="A0AB40CGQ7"/>
<dbReference type="SUPFAM" id="SSF56219">
    <property type="entry name" value="DNase I-like"/>
    <property type="match status" value="1"/>
</dbReference>
<sequence length="380" mass="44033">MRADDSRVNRFCRRLPSSWDWTAILTEGYLGGILVAWQKSLSKVTPIVISRRALHLIISSDYMGNCIISVIYNSSRFRTQCSLWNELSRIASMLVPWLIIGDFNAICNRDEHMGGSYSYYARKARHFVDFIDTNNLLDLHFSGPRFTWCNKQFGTARRWARLDRGLINLDWSSKCHSYTLKHLPKISSDHAPLLLIIRYINSYTRSPFHFNNYWLDYVGCHLAVRRAWEFSTNGNPLHSFTHILSHSRSNILNWCKTGLTNLDTGIRCTENIISTLELADSLDAESQVHLEEMYARYSALEKQNTKKWAQRAHLNWVCDGDNNSKFFHNVTRIRKHFNSISQVRDLSGNLIFDCTGIENAFMNFTIIFGRALLLILSLAF</sequence>
<evidence type="ECO:0000313" key="2">
    <source>
        <dbReference type="RefSeq" id="XP_039138752.1"/>
    </source>
</evidence>
<keyword evidence="1" id="KW-1185">Reference proteome</keyword>
<dbReference type="InterPro" id="IPR036691">
    <property type="entry name" value="Endo/exonu/phosph_ase_sf"/>
</dbReference>
<gene>
    <name evidence="2" type="primary">LOC120276083</name>
</gene>
<accession>A0AB40CGQ7</accession>
<reference evidence="2" key="1">
    <citation type="submission" date="2025-08" db="UniProtKB">
        <authorList>
            <consortium name="RefSeq"/>
        </authorList>
    </citation>
    <scope>IDENTIFICATION</scope>
</reference>
<dbReference type="RefSeq" id="XP_039138752.1">
    <property type="nucleotide sequence ID" value="XM_039282818.1"/>
</dbReference>
<organism evidence="1 2">
    <name type="scientific">Dioscorea cayennensis subsp. rotundata</name>
    <name type="common">White Guinea yam</name>
    <name type="synonym">Dioscorea rotundata</name>
    <dbReference type="NCBI Taxonomy" id="55577"/>
    <lineage>
        <taxon>Eukaryota</taxon>
        <taxon>Viridiplantae</taxon>
        <taxon>Streptophyta</taxon>
        <taxon>Embryophyta</taxon>
        <taxon>Tracheophyta</taxon>
        <taxon>Spermatophyta</taxon>
        <taxon>Magnoliopsida</taxon>
        <taxon>Liliopsida</taxon>
        <taxon>Dioscoreales</taxon>
        <taxon>Dioscoreaceae</taxon>
        <taxon>Dioscorea</taxon>
    </lineage>
</organism>
<dbReference type="PANTHER" id="PTHR33710:SF71">
    <property type="entry name" value="ENDONUCLEASE_EXONUCLEASE_PHOSPHATASE DOMAIN-CONTAINING PROTEIN"/>
    <property type="match status" value="1"/>
</dbReference>